<dbReference type="SUPFAM" id="SSF48113">
    <property type="entry name" value="Heme-dependent peroxidases"/>
    <property type="match status" value="1"/>
</dbReference>
<dbReference type="Pfam" id="PF03098">
    <property type="entry name" value="An_peroxidase"/>
    <property type="match status" value="1"/>
</dbReference>
<comment type="caution">
    <text evidence="3">The sequence shown here is derived from an EMBL/GenBank/DDBJ whole genome shotgun (WGS) entry which is preliminary data.</text>
</comment>
<keyword evidence="2" id="KW-0175">Coiled coil</keyword>
<evidence type="ECO:0000313" key="4">
    <source>
        <dbReference type="Proteomes" id="UP000825002"/>
    </source>
</evidence>
<dbReference type="InterPro" id="IPR037120">
    <property type="entry name" value="Haem_peroxidase_sf_animal"/>
</dbReference>
<proteinExistence type="predicted"/>
<dbReference type="PROSITE" id="PS50292">
    <property type="entry name" value="PEROXIDASE_3"/>
    <property type="match status" value="1"/>
</dbReference>
<dbReference type="InterPro" id="IPR010255">
    <property type="entry name" value="Haem_peroxidase_sf"/>
</dbReference>
<evidence type="ECO:0000313" key="3">
    <source>
        <dbReference type="EMBL" id="KAG9510118.1"/>
    </source>
</evidence>
<dbReference type="InterPro" id="IPR019791">
    <property type="entry name" value="Haem_peroxidase_animal"/>
</dbReference>
<dbReference type="GO" id="GO:0004601">
    <property type="term" value="F:peroxidase activity"/>
    <property type="evidence" value="ECO:0007669"/>
    <property type="project" value="UniProtKB-KW"/>
</dbReference>
<accession>A0ABQ7S9T2</accession>
<name>A0ABQ7S9T2_9ACAR</name>
<dbReference type="CDD" id="cd09823">
    <property type="entry name" value="peroxinectin_like"/>
    <property type="match status" value="1"/>
</dbReference>
<keyword evidence="1 3" id="KW-0575">Peroxidase</keyword>
<dbReference type="EMBL" id="JAIFTH010000228">
    <property type="protein sequence ID" value="KAG9510118.1"/>
    <property type="molecule type" value="Genomic_DNA"/>
</dbReference>
<keyword evidence="4" id="KW-1185">Reference proteome</keyword>
<sequence>MCTRLIKIIQESQNMIEMIHTDSNGLHRFIRLSFSMLLPNLEFINCIREKSQQTNETLFLDEESHLQALQNIDLERNTRDMIQHDSQKQYHDNLSHLTIKPVIKNSEELQANLSRQVTRADLMKKPQIIEQLNSDKLELNKAQKDLKNLISRNMKVQDEPVLGRIINSTNTQVLKHIISPQLLEDNNIINIKVDQQVNNGSAIVRPPSTSDSQHAVEFSLDDPQQAQSSLMTASSIKSESCAVVLKRTYLLKAPHSKQNDEWGDKYVFNEIDDVERNKKQKYQKKTHVDVCIRHADVERAIGEAKHQLRLDTPDDVDTLDISEQSVGQLGELNLLTSQLLVKKFALSHDEIMYALPMIDMSSTQFYRDDLCPKIVMTMHCSRTRYRTHTAHCNNLKHPAWGATKTPFARYLPPDYADGLQEPRRAQSGQPLPSARLITSIVHRDVDVPSNDFSMLFSSWGQLLDHDMSRAAPGSAPECCPHYLRGLCMPIPVPKFDPFYSKFGVKCLKFDRSLAAIRPKCKLGVRLQINTLTSPIDANFVYGSTKTMADQLREFDDGQMRVWNYFKDLKPLLPPKDEQPDDDCLARPKGLFCFMAGDVRVNEQTHLTVLHTLYVREHNRMAKILAELNIDWDDDRIYHEVRHIQAAGVQHVLMNEFLPLLLGPKLIDSYNLKPQKHGGYWNGYDPSVTTSTGTGFAAAAFRYGHSSVQGMIRRFSKHHKFIKGTLLRHLFKRPFLLYQPGVMDQLIGGLINTPMQTVDPFMSEEVSGHLFQPPDTEFGHDLAAINIQRGRDQGLPGYVEWREWCGLSRVTSFEDLEPILSNKTAHHYSRIYKSVDDIDLWSAGVSEKRMHGMPIGPTFACIIARQFFNTKRGDRFWYELPDQPSSFTPEQLREIKKITLAKLLCVNADDLPTIQPWALRLPHPIYNARVRCDSLPTIDLKHWDYSKLAK</sequence>
<evidence type="ECO:0000256" key="1">
    <source>
        <dbReference type="ARBA" id="ARBA00022559"/>
    </source>
</evidence>
<organism evidence="3 4">
    <name type="scientific">Fragariocoptes setiger</name>
    <dbReference type="NCBI Taxonomy" id="1670756"/>
    <lineage>
        <taxon>Eukaryota</taxon>
        <taxon>Metazoa</taxon>
        <taxon>Ecdysozoa</taxon>
        <taxon>Arthropoda</taxon>
        <taxon>Chelicerata</taxon>
        <taxon>Arachnida</taxon>
        <taxon>Acari</taxon>
        <taxon>Acariformes</taxon>
        <taxon>Trombidiformes</taxon>
        <taxon>Prostigmata</taxon>
        <taxon>Eupodina</taxon>
        <taxon>Eriophyoidea</taxon>
        <taxon>Phytoptidae</taxon>
        <taxon>Fragariocoptes</taxon>
    </lineage>
</organism>
<dbReference type="PANTHER" id="PTHR11475:SF106">
    <property type="entry name" value="CURLY SU"/>
    <property type="match status" value="1"/>
</dbReference>
<dbReference type="PRINTS" id="PR00457">
    <property type="entry name" value="ANPEROXIDASE"/>
</dbReference>
<protein>
    <submittedName>
        <fullName evidence="3">Chorion peroxidase</fullName>
    </submittedName>
</protein>
<dbReference type="Gene3D" id="1.10.640.10">
    <property type="entry name" value="Haem peroxidase domain superfamily, animal type"/>
    <property type="match status" value="1"/>
</dbReference>
<feature type="coiled-coil region" evidence="2">
    <location>
        <begin position="129"/>
        <end position="159"/>
    </location>
</feature>
<dbReference type="Proteomes" id="UP000825002">
    <property type="component" value="Unassembled WGS sequence"/>
</dbReference>
<dbReference type="PANTHER" id="PTHR11475">
    <property type="entry name" value="OXIDASE/PEROXIDASE"/>
    <property type="match status" value="1"/>
</dbReference>
<reference evidence="3 4" key="1">
    <citation type="submission" date="2020-10" db="EMBL/GenBank/DDBJ databases">
        <authorList>
            <person name="Klimov P.B."/>
            <person name="Dyachkov S.M."/>
            <person name="Chetverikov P.E."/>
        </authorList>
    </citation>
    <scope>NUCLEOTIDE SEQUENCE [LARGE SCALE GENOMIC DNA]</scope>
    <source>
        <strain evidence="3">BMOC 18-1129-001#AD2665</strain>
        <tissue evidence="3">Entire mites</tissue>
    </source>
</reference>
<keyword evidence="1 3" id="KW-0560">Oxidoreductase</keyword>
<gene>
    <name evidence="3" type="primary">Pxt</name>
    <name evidence="3" type="ORF">GZH46_01347</name>
</gene>
<evidence type="ECO:0000256" key="2">
    <source>
        <dbReference type="SAM" id="Coils"/>
    </source>
</evidence>